<dbReference type="EMBL" id="DVOT01000235">
    <property type="protein sequence ID" value="HIV28880.1"/>
    <property type="molecule type" value="Genomic_DNA"/>
</dbReference>
<protein>
    <submittedName>
        <fullName evidence="2">Uncharacterized protein</fullName>
    </submittedName>
</protein>
<dbReference type="Proteomes" id="UP000886884">
    <property type="component" value="Unassembled WGS sequence"/>
</dbReference>
<name>A0A9D1PAH5_9FIRM</name>
<comment type="caution">
    <text evidence="2">The sequence shown here is derived from an EMBL/GenBank/DDBJ whole genome shotgun (WGS) entry which is preliminary data.</text>
</comment>
<evidence type="ECO:0000313" key="3">
    <source>
        <dbReference type="Proteomes" id="UP000886884"/>
    </source>
</evidence>
<feature type="signal peptide" evidence="1">
    <location>
        <begin position="1"/>
        <end position="22"/>
    </location>
</feature>
<keyword evidence="1" id="KW-0732">Signal</keyword>
<gene>
    <name evidence="2" type="ORF">IAA64_13035</name>
</gene>
<organism evidence="2 3">
    <name type="scientific">Candidatus Ornithocaccomicrobium faecavium</name>
    <dbReference type="NCBI Taxonomy" id="2840890"/>
    <lineage>
        <taxon>Bacteria</taxon>
        <taxon>Bacillati</taxon>
        <taxon>Bacillota</taxon>
        <taxon>Clostridia</taxon>
        <taxon>Candidatus Ornithocaccomicrobium</taxon>
    </lineage>
</organism>
<evidence type="ECO:0000256" key="1">
    <source>
        <dbReference type="SAM" id="SignalP"/>
    </source>
</evidence>
<evidence type="ECO:0000313" key="2">
    <source>
        <dbReference type="EMBL" id="HIV28880.1"/>
    </source>
</evidence>
<reference evidence="2" key="1">
    <citation type="submission" date="2020-10" db="EMBL/GenBank/DDBJ databases">
        <authorList>
            <person name="Gilroy R."/>
        </authorList>
    </citation>
    <scope>NUCLEOTIDE SEQUENCE</scope>
    <source>
        <strain evidence="2">CHK183-6373</strain>
    </source>
</reference>
<accession>A0A9D1PAH5</accession>
<reference evidence="2" key="2">
    <citation type="journal article" date="2021" name="PeerJ">
        <title>Extensive microbial diversity within the chicken gut microbiome revealed by metagenomics and culture.</title>
        <authorList>
            <person name="Gilroy R."/>
            <person name="Ravi A."/>
            <person name="Getino M."/>
            <person name="Pursley I."/>
            <person name="Horton D.L."/>
            <person name="Alikhan N.F."/>
            <person name="Baker D."/>
            <person name="Gharbi K."/>
            <person name="Hall N."/>
            <person name="Watson M."/>
            <person name="Adriaenssens E.M."/>
            <person name="Foster-Nyarko E."/>
            <person name="Jarju S."/>
            <person name="Secka A."/>
            <person name="Antonio M."/>
            <person name="Oren A."/>
            <person name="Chaudhuri R.R."/>
            <person name="La Ragione R."/>
            <person name="Hildebrand F."/>
            <person name="Pallen M.J."/>
        </authorList>
    </citation>
    <scope>NUCLEOTIDE SEQUENCE</scope>
    <source>
        <strain evidence="2">CHK183-6373</strain>
    </source>
</reference>
<proteinExistence type="predicted"/>
<feature type="chain" id="PRO_5038427609" evidence="1">
    <location>
        <begin position="23"/>
        <end position="73"/>
    </location>
</feature>
<sequence length="73" mass="7364">MKKRLSLLLILCLLAMGAPALAAPGDAILLQSGEDGFTVASSFALIGDTLYALSSASLFTVPATGGGCKGIRH</sequence>
<dbReference type="AlphaFoldDB" id="A0A9D1PAH5"/>